<feature type="transmembrane region" description="Helical" evidence="6">
    <location>
        <begin position="274"/>
        <end position="291"/>
    </location>
</feature>
<feature type="transmembrane region" description="Helical" evidence="6">
    <location>
        <begin position="333"/>
        <end position="352"/>
    </location>
</feature>
<name>A0A0F5JFS8_9BACT</name>
<dbReference type="EMBL" id="AQHW01000014">
    <property type="protein sequence ID" value="KKB56604.1"/>
    <property type="molecule type" value="Genomic_DNA"/>
</dbReference>
<dbReference type="PROSITE" id="PS50850">
    <property type="entry name" value="MFS"/>
    <property type="match status" value="1"/>
</dbReference>
<keyword evidence="5 6" id="KW-0472">Membrane</keyword>
<dbReference type="InterPro" id="IPR036259">
    <property type="entry name" value="MFS_trans_sf"/>
</dbReference>
<dbReference type="Proteomes" id="UP000033035">
    <property type="component" value="Unassembled WGS sequence"/>
</dbReference>
<feature type="transmembrane region" description="Helical" evidence="6">
    <location>
        <begin position="249"/>
        <end position="267"/>
    </location>
</feature>
<feature type="transmembrane region" description="Helical" evidence="6">
    <location>
        <begin position="297"/>
        <end position="321"/>
    </location>
</feature>
<keyword evidence="3 6" id="KW-0812">Transmembrane</keyword>
<feature type="transmembrane region" description="Helical" evidence="6">
    <location>
        <begin position="207"/>
        <end position="229"/>
    </location>
</feature>
<evidence type="ECO:0000256" key="1">
    <source>
        <dbReference type="ARBA" id="ARBA00004429"/>
    </source>
</evidence>
<dbReference type="PANTHER" id="PTHR43702:SF3">
    <property type="entry name" value="PROTEIN TSGA"/>
    <property type="match status" value="1"/>
</dbReference>
<dbReference type="HOGENOM" id="CLU_057506_0_0_10"/>
<evidence type="ECO:0000256" key="5">
    <source>
        <dbReference type="ARBA" id="ARBA00023136"/>
    </source>
</evidence>
<keyword evidence="2" id="KW-1003">Cell membrane</keyword>
<organism evidence="8 9">
    <name type="scientific">Parabacteroides gordonii MS-1 = DSM 23371</name>
    <dbReference type="NCBI Taxonomy" id="1203610"/>
    <lineage>
        <taxon>Bacteria</taxon>
        <taxon>Pseudomonadati</taxon>
        <taxon>Bacteroidota</taxon>
        <taxon>Bacteroidia</taxon>
        <taxon>Bacteroidales</taxon>
        <taxon>Tannerellaceae</taxon>
        <taxon>Parabacteroides</taxon>
    </lineage>
</organism>
<feature type="transmembrane region" description="Helical" evidence="6">
    <location>
        <begin position="12"/>
        <end position="33"/>
    </location>
</feature>
<keyword evidence="4 6" id="KW-1133">Transmembrane helix</keyword>
<sequence length="387" mass="42283">MKNENVIARIIPVMLVFFTMGFIDLIGIATNYVKSDFDLSDTAANAFSVMVFLWFLVFSVPTGILMNKIGRKKTVLLSLIVTFVALCVPFIAYSSVSMLLCFSLLGLGNTLMQVSLNPLLTNIVSGNKLPSFLTLGQFVKAIASFAAPIIAAQALIHYGNWKLLFPLFAVITLIAIFYLYFTEIKEHAIEGKPSSFKECLGMLGDRIILILFLGILVHVGIDVGVNITAPKLLIERTGMELAEAGYATSLYFLFRTCGCFAGTFILARFSSRNFFIISVCLMLLGILGLYFSFNAMTIYICVAFIGLGNSNVFPIIFSRALMYKPARNNEISGLMIMGIAGGAVFPLLMGLASDNLGGQVGAVVVLTVCVAYLVFLMLKFKSIHEKI</sequence>
<reference evidence="8 9" key="1">
    <citation type="submission" date="2013-04" db="EMBL/GenBank/DDBJ databases">
        <title>The Genome Sequence of Parabacteroides gordonii DSM 23371.</title>
        <authorList>
            <consortium name="The Broad Institute Genomics Platform"/>
            <person name="Earl A."/>
            <person name="Ward D."/>
            <person name="Feldgarden M."/>
            <person name="Gevers D."/>
            <person name="Martens E."/>
            <person name="Sakamoto M."/>
            <person name="Benno Y."/>
            <person name="Suzuki N."/>
            <person name="Matsunaga N."/>
            <person name="Koshihara K."/>
            <person name="Seki M."/>
            <person name="Komiya H."/>
            <person name="Walker B."/>
            <person name="Young S."/>
            <person name="Zeng Q."/>
            <person name="Gargeya S."/>
            <person name="Fitzgerald M."/>
            <person name="Haas B."/>
            <person name="Abouelleil A."/>
            <person name="Allen A.W."/>
            <person name="Alvarado L."/>
            <person name="Arachchi H.M."/>
            <person name="Berlin A.M."/>
            <person name="Chapman S.B."/>
            <person name="Gainer-Dewar J."/>
            <person name="Goldberg J."/>
            <person name="Griggs A."/>
            <person name="Gujja S."/>
            <person name="Hansen M."/>
            <person name="Howarth C."/>
            <person name="Imamovic A."/>
            <person name="Ireland A."/>
            <person name="Larimer J."/>
            <person name="McCowan C."/>
            <person name="Murphy C."/>
            <person name="Pearson M."/>
            <person name="Poon T.W."/>
            <person name="Priest M."/>
            <person name="Roberts A."/>
            <person name="Saif S."/>
            <person name="Shea T."/>
            <person name="Sisk P."/>
            <person name="Sykes S."/>
            <person name="Wortman J."/>
            <person name="Nusbaum C."/>
            <person name="Birren B."/>
        </authorList>
    </citation>
    <scope>NUCLEOTIDE SEQUENCE [LARGE SCALE GENOMIC DNA]</scope>
    <source>
        <strain evidence="8 9">MS-1</strain>
    </source>
</reference>
<accession>A0A0F5JFS8</accession>
<dbReference type="SUPFAM" id="SSF103473">
    <property type="entry name" value="MFS general substrate transporter"/>
    <property type="match status" value="1"/>
</dbReference>
<feature type="transmembrane region" description="Helical" evidence="6">
    <location>
        <begin position="45"/>
        <end position="67"/>
    </location>
</feature>
<evidence type="ECO:0000313" key="9">
    <source>
        <dbReference type="Proteomes" id="UP000033035"/>
    </source>
</evidence>
<keyword evidence="9" id="KW-1185">Reference proteome</keyword>
<dbReference type="Pfam" id="PF07690">
    <property type="entry name" value="MFS_1"/>
    <property type="match status" value="1"/>
</dbReference>
<comment type="caution">
    <text evidence="8">The sequence shown here is derived from an EMBL/GenBank/DDBJ whole genome shotgun (WGS) entry which is preliminary data.</text>
</comment>
<dbReference type="InterPro" id="IPR011701">
    <property type="entry name" value="MFS"/>
</dbReference>
<proteinExistence type="predicted"/>
<feature type="transmembrane region" description="Helical" evidence="6">
    <location>
        <begin position="74"/>
        <end position="91"/>
    </location>
</feature>
<dbReference type="RefSeq" id="WP_028728243.1">
    <property type="nucleotide sequence ID" value="NZ_AUAE01000028.1"/>
</dbReference>
<dbReference type="InterPro" id="IPR020846">
    <property type="entry name" value="MFS_dom"/>
</dbReference>
<evidence type="ECO:0000313" key="8">
    <source>
        <dbReference type="EMBL" id="KKB56604.1"/>
    </source>
</evidence>
<evidence type="ECO:0000256" key="2">
    <source>
        <dbReference type="ARBA" id="ARBA00022475"/>
    </source>
</evidence>
<evidence type="ECO:0000256" key="4">
    <source>
        <dbReference type="ARBA" id="ARBA00022989"/>
    </source>
</evidence>
<dbReference type="PATRIC" id="fig|1203610.3.peg.2298"/>
<evidence type="ECO:0000259" key="7">
    <source>
        <dbReference type="PROSITE" id="PS50850"/>
    </source>
</evidence>
<dbReference type="AlphaFoldDB" id="A0A0F5JFS8"/>
<gene>
    <name evidence="8" type="ORF">HMPREF1536_02240</name>
</gene>
<feature type="domain" description="Major facilitator superfamily (MFS) profile" evidence="7">
    <location>
        <begin position="5"/>
        <end position="383"/>
    </location>
</feature>
<dbReference type="GO" id="GO:0022857">
    <property type="term" value="F:transmembrane transporter activity"/>
    <property type="evidence" value="ECO:0007669"/>
    <property type="project" value="InterPro"/>
</dbReference>
<feature type="transmembrane region" description="Helical" evidence="6">
    <location>
        <begin position="163"/>
        <end position="181"/>
    </location>
</feature>
<dbReference type="GO" id="GO:0005886">
    <property type="term" value="C:plasma membrane"/>
    <property type="evidence" value="ECO:0007669"/>
    <property type="project" value="UniProtKB-SubCell"/>
</dbReference>
<dbReference type="Gene3D" id="1.20.1250.20">
    <property type="entry name" value="MFS general substrate transporter like domains"/>
    <property type="match status" value="2"/>
</dbReference>
<feature type="transmembrane region" description="Helical" evidence="6">
    <location>
        <begin position="358"/>
        <end position="378"/>
    </location>
</feature>
<evidence type="ECO:0000256" key="6">
    <source>
        <dbReference type="SAM" id="Phobius"/>
    </source>
</evidence>
<dbReference type="InterPro" id="IPR050375">
    <property type="entry name" value="MFS_TsgA-like"/>
</dbReference>
<feature type="transmembrane region" description="Helical" evidence="6">
    <location>
        <begin position="97"/>
        <end position="120"/>
    </location>
</feature>
<evidence type="ECO:0000256" key="3">
    <source>
        <dbReference type="ARBA" id="ARBA00022692"/>
    </source>
</evidence>
<protein>
    <recommendedName>
        <fullName evidence="7">Major facilitator superfamily (MFS) profile domain-containing protein</fullName>
    </recommendedName>
</protein>
<dbReference type="STRING" id="1203610.HMPREF1536_02240"/>
<feature type="transmembrane region" description="Helical" evidence="6">
    <location>
        <begin position="132"/>
        <end position="151"/>
    </location>
</feature>
<comment type="subcellular location">
    <subcellularLocation>
        <location evidence="1">Cell inner membrane</location>
        <topology evidence="1">Multi-pass membrane protein</topology>
    </subcellularLocation>
</comment>
<dbReference type="PANTHER" id="PTHR43702">
    <property type="entry name" value="L-FUCOSE-PROTON SYMPORTER"/>
    <property type="match status" value="1"/>
</dbReference>